<dbReference type="InterPro" id="IPR029032">
    <property type="entry name" value="AhpD-like"/>
</dbReference>
<proteinExistence type="predicted"/>
<dbReference type="OrthoDB" id="248684at2"/>
<sequence length="468" mass="51088">MHLTTSSSLFGILAMGLLPAAASADPSREREPTIPLLSVEDAWHALPPVEKGSGQPLPSWARALAGPLPRTTAALLRLDFVHRTRNPIDPKLRAQMRWVAAHANGCAYSEAYALADARRAGVDDAAIGALTKADYSKLSAGEKSALEFARKMTLESSKVTDAEFSELVGHHGEGNAVAMVLLLAYSNFQDRLLTCLGSPLESGGPLTPVEVVFAPSATQSGMLAFPKSKTTLGKPTGKDLIDDDPEWLGVGYDELQEKLERQRSKTTRVRVPSWEEVVRGLPKGFTPSRKPVRIVWTLVCLGHQPELASAWETLMRTAGAESRGKLDRVLSQGLFWVVTKAVDCPYCMGHCEMNWEVAGLTKPEIAERSKALAGDDWSGFPPDEQRVFAFARKLTRSPATISSEDVEGIKRDFGIDRAVNVLVYASRCNYMVRVSNGFQLSLERDNVFFDYYSDAPTQAKPAPNSSGR</sequence>
<dbReference type="STRING" id="1387353.BSF38_02222"/>
<feature type="chain" id="PRO_5012527326" description="Carboxymuconolactone decarboxylase-like domain-containing protein" evidence="1">
    <location>
        <begin position="25"/>
        <end position="468"/>
    </location>
</feature>
<dbReference type="Proteomes" id="UP000186309">
    <property type="component" value="Chromosome"/>
</dbReference>
<keyword evidence="1" id="KW-0732">Signal</keyword>
<dbReference type="EMBL" id="CP019082">
    <property type="protein sequence ID" value="APW60734.1"/>
    <property type="molecule type" value="Genomic_DNA"/>
</dbReference>
<accession>A0A1U7CP71</accession>
<keyword evidence="4" id="KW-1185">Reference proteome</keyword>
<dbReference type="Gene3D" id="1.20.1290.10">
    <property type="entry name" value="AhpD-like"/>
    <property type="match status" value="2"/>
</dbReference>
<dbReference type="PANTHER" id="PTHR34846:SF10">
    <property type="entry name" value="CYTOPLASMIC PROTEIN"/>
    <property type="match status" value="1"/>
</dbReference>
<organism evidence="3 4">
    <name type="scientific">Paludisphaera borealis</name>
    <dbReference type="NCBI Taxonomy" id="1387353"/>
    <lineage>
        <taxon>Bacteria</taxon>
        <taxon>Pseudomonadati</taxon>
        <taxon>Planctomycetota</taxon>
        <taxon>Planctomycetia</taxon>
        <taxon>Isosphaerales</taxon>
        <taxon>Isosphaeraceae</taxon>
        <taxon>Paludisphaera</taxon>
    </lineage>
</organism>
<dbReference type="Pfam" id="PF02627">
    <property type="entry name" value="CMD"/>
    <property type="match status" value="1"/>
</dbReference>
<evidence type="ECO:0000259" key="2">
    <source>
        <dbReference type="Pfam" id="PF02627"/>
    </source>
</evidence>
<dbReference type="PANTHER" id="PTHR34846">
    <property type="entry name" value="4-CARBOXYMUCONOLACTONE DECARBOXYLASE FAMILY PROTEIN (AFU_ORTHOLOGUE AFUA_6G11590)"/>
    <property type="match status" value="1"/>
</dbReference>
<dbReference type="KEGG" id="pbor:BSF38_02222"/>
<dbReference type="GO" id="GO:0051920">
    <property type="term" value="F:peroxiredoxin activity"/>
    <property type="evidence" value="ECO:0007669"/>
    <property type="project" value="InterPro"/>
</dbReference>
<dbReference type="AlphaFoldDB" id="A0A1U7CP71"/>
<gene>
    <name evidence="3" type="ORF">BSF38_02222</name>
</gene>
<feature type="domain" description="Carboxymuconolactone decarboxylase-like" evidence="2">
    <location>
        <begin position="69"/>
        <end position="150"/>
    </location>
</feature>
<dbReference type="SUPFAM" id="SSF69118">
    <property type="entry name" value="AhpD-like"/>
    <property type="match status" value="2"/>
</dbReference>
<feature type="signal peptide" evidence="1">
    <location>
        <begin position="1"/>
        <end position="24"/>
    </location>
</feature>
<name>A0A1U7CP71_9BACT</name>
<protein>
    <recommendedName>
        <fullName evidence="2">Carboxymuconolactone decarboxylase-like domain-containing protein</fullName>
    </recommendedName>
</protein>
<evidence type="ECO:0000256" key="1">
    <source>
        <dbReference type="SAM" id="SignalP"/>
    </source>
</evidence>
<dbReference type="InterPro" id="IPR003779">
    <property type="entry name" value="CMD-like"/>
</dbReference>
<evidence type="ECO:0000313" key="3">
    <source>
        <dbReference type="EMBL" id="APW60734.1"/>
    </source>
</evidence>
<evidence type="ECO:0000313" key="4">
    <source>
        <dbReference type="Proteomes" id="UP000186309"/>
    </source>
</evidence>
<reference evidence="4" key="1">
    <citation type="submission" date="2016-12" db="EMBL/GenBank/DDBJ databases">
        <title>Comparative genomics of four Isosphaeraceae planctomycetes: a common pool of plasmids and glycoside hydrolase genes.</title>
        <authorList>
            <person name="Ivanova A."/>
        </authorList>
    </citation>
    <scope>NUCLEOTIDE SEQUENCE [LARGE SCALE GENOMIC DNA]</scope>
    <source>
        <strain evidence="4">PX4</strain>
    </source>
</reference>